<feature type="non-terminal residue" evidence="1">
    <location>
        <position position="1"/>
    </location>
</feature>
<dbReference type="Proteomes" id="UP000663842">
    <property type="component" value="Unassembled WGS sequence"/>
</dbReference>
<proteinExistence type="predicted"/>
<dbReference type="EMBL" id="CAJOBF010027704">
    <property type="protein sequence ID" value="CAF4410258.1"/>
    <property type="molecule type" value="Genomic_DNA"/>
</dbReference>
<protein>
    <submittedName>
        <fullName evidence="1">Uncharacterized protein</fullName>
    </submittedName>
</protein>
<reference evidence="1" key="1">
    <citation type="submission" date="2021-02" db="EMBL/GenBank/DDBJ databases">
        <authorList>
            <person name="Nowell W R."/>
        </authorList>
    </citation>
    <scope>NUCLEOTIDE SEQUENCE</scope>
</reference>
<comment type="caution">
    <text evidence="1">The sequence shown here is derived from an EMBL/GenBank/DDBJ whole genome shotgun (WGS) entry which is preliminary data.</text>
</comment>
<evidence type="ECO:0000313" key="2">
    <source>
        <dbReference type="Proteomes" id="UP000663842"/>
    </source>
</evidence>
<gene>
    <name evidence="1" type="ORF">UXM345_LOCUS38480</name>
</gene>
<dbReference type="AlphaFoldDB" id="A0A820PXY1"/>
<organism evidence="1 2">
    <name type="scientific">Rotaria magnacalcarata</name>
    <dbReference type="NCBI Taxonomy" id="392030"/>
    <lineage>
        <taxon>Eukaryota</taxon>
        <taxon>Metazoa</taxon>
        <taxon>Spiralia</taxon>
        <taxon>Gnathifera</taxon>
        <taxon>Rotifera</taxon>
        <taxon>Eurotatoria</taxon>
        <taxon>Bdelloidea</taxon>
        <taxon>Philodinida</taxon>
        <taxon>Philodinidae</taxon>
        <taxon>Rotaria</taxon>
    </lineage>
</organism>
<evidence type="ECO:0000313" key="1">
    <source>
        <dbReference type="EMBL" id="CAF4410258.1"/>
    </source>
</evidence>
<name>A0A820PXY1_9BILA</name>
<accession>A0A820PXY1</accession>
<sequence>MELVLSPGVLFVDEPITGLDPTMAR</sequence>